<name>A0ABY1NFZ1_9BACT</name>
<dbReference type="EMBL" id="FXUB01000001">
    <property type="protein sequence ID" value="SMP08695.1"/>
    <property type="molecule type" value="Genomic_DNA"/>
</dbReference>
<organism evidence="2 3">
    <name type="scientific">Desulfurobacterium pacificum</name>
    <dbReference type="NCBI Taxonomy" id="240166"/>
    <lineage>
        <taxon>Bacteria</taxon>
        <taxon>Pseudomonadati</taxon>
        <taxon>Aquificota</taxon>
        <taxon>Aquificia</taxon>
        <taxon>Desulfurobacteriales</taxon>
        <taxon>Desulfurobacteriaceae</taxon>
        <taxon>Desulfurobacterium</taxon>
    </lineage>
</organism>
<evidence type="ECO:0000313" key="2">
    <source>
        <dbReference type="EMBL" id="SMP08695.1"/>
    </source>
</evidence>
<proteinExistence type="predicted"/>
<dbReference type="SUPFAM" id="SSF52980">
    <property type="entry name" value="Restriction endonuclease-like"/>
    <property type="match status" value="1"/>
</dbReference>
<dbReference type="Pfam" id="PF05685">
    <property type="entry name" value="Uma2"/>
    <property type="match status" value="1"/>
</dbReference>
<protein>
    <submittedName>
        <fullName evidence="2">Endonuclease, Uma2 family (Restriction endonuclease fold)</fullName>
    </submittedName>
</protein>
<sequence>MNLAIKYLPKYTIKDYEKWKGDWELIEGIAYALSSPSFKHQRIAGKLFRFLDEALEKSCKNCIVGIDTDYVIDEHTVVRPDVFVTCDKVENKLLKAPQIIFEIVSETTSDRDEGLKKELYERERVEYYVLVYPELKKARIFKLINGKYQKIFEATEDKYNFEVRNCKFSLDFSKVWS</sequence>
<dbReference type="GO" id="GO:0004519">
    <property type="term" value="F:endonuclease activity"/>
    <property type="evidence" value="ECO:0007669"/>
    <property type="project" value="UniProtKB-KW"/>
</dbReference>
<accession>A0ABY1NFZ1</accession>
<dbReference type="RefSeq" id="WP_283400135.1">
    <property type="nucleotide sequence ID" value="NZ_FXUB01000001.1"/>
</dbReference>
<dbReference type="Proteomes" id="UP001157911">
    <property type="component" value="Unassembled WGS sequence"/>
</dbReference>
<dbReference type="PANTHER" id="PTHR36558">
    <property type="entry name" value="GLR1098 PROTEIN"/>
    <property type="match status" value="1"/>
</dbReference>
<keyword evidence="2" id="KW-0378">Hydrolase</keyword>
<reference evidence="2 3" key="1">
    <citation type="submission" date="2017-05" db="EMBL/GenBank/DDBJ databases">
        <authorList>
            <person name="Varghese N."/>
            <person name="Submissions S."/>
        </authorList>
    </citation>
    <scope>NUCLEOTIDE SEQUENCE [LARGE SCALE GENOMIC DNA]</scope>
    <source>
        <strain evidence="2 3">DSM 15522</strain>
    </source>
</reference>
<dbReference type="PANTHER" id="PTHR36558:SF1">
    <property type="entry name" value="RESTRICTION ENDONUCLEASE DOMAIN-CONTAINING PROTEIN-RELATED"/>
    <property type="match status" value="1"/>
</dbReference>
<dbReference type="InterPro" id="IPR012296">
    <property type="entry name" value="Nuclease_put_TT1808"/>
</dbReference>
<keyword evidence="2" id="KW-0255">Endonuclease</keyword>
<keyword evidence="2" id="KW-0540">Nuclease</keyword>
<dbReference type="CDD" id="cd06260">
    <property type="entry name" value="DUF820-like"/>
    <property type="match status" value="1"/>
</dbReference>
<evidence type="ECO:0000313" key="3">
    <source>
        <dbReference type="Proteomes" id="UP001157911"/>
    </source>
</evidence>
<feature type="domain" description="Putative restriction endonuclease" evidence="1">
    <location>
        <begin position="15"/>
        <end position="151"/>
    </location>
</feature>
<dbReference type="Gene3D" id="3.90.1570.10">
    <property type="entry name" value="tt1808, chain A"/>
    <property type="match status" value="1"/>
</dbReference>
<comment type="caution">
    <text evidence="2">The sequence shown here is derived from an EMBL/GenBank/DDBJ whole genome shotgun (WGS) entry which is preliminary data.</text>
</comment>
<dbReference type="InterPro" id="IPR011335">
    <property type="entry name" value="Restrct_endonuc-II-like"/>
</dbReference>
<gene>
    <name evidence="2" type="ORF">SAMN06265339_0640</name>
</gene>
<evidence type="ECO:0000259" key="1">
    <source>
        <dbReference type="Pfam" id="PF05685"/>
    </source>
</evidence>
<dbReference type="InterPro" id="IPR008538">
    <property type="entry name" value="Uma2"/>
</dbReference>
<keyword evidence="3" id="KW-1185">Reference proteome</keyword>